<evidence type="ECO:0000313" key="1">
    <source>
        <dbReference type="EMBL" id="GAH21140.1"/>
    </source>
</evidence>
<name>X1ELC5_9ZZZZ</name>
<proteinExistence type="predicted"/>
<protein>
    <submittedName>
        <fullName evidence="1">Uncharacterized protein</fullName>
    </submittedName>
</protein>
<organism evidence="1">
    <name type="scientific">marine sediment metagenome</name>
    <dbReference type="NCBI Taxonomy" id="412755"/>
    <lineage>
        <taxon>unclassified sequences</taxon>
        <taxon>metagenomes</taxon>
        <taxon>ecological metagenomes</taxon>
    </lineage>
</organism>
<dbReference type="AlphaFoldDB" id="X1ELC5"/>
<dbReference type="EMBL" id="BARU01001828">
    <property type="protein sequence ID" value="GAH21140.1"/>
    <property type="molecule type" value="Genomic_DNA"/>
</dbReference>
<comment type="caution">
    <text evidence="1">The sequence shown here is derived from an EMBL/GenBank/DDBJ whole genome shotgun (WGS) entry which is preliminary data.</text>
</comment>
<gene>
    <name evidence="1" type="ORF">S03H2_04566</name>
</gene>
<reference evidence="1" key="1">
    <citation type="journal article" date="2014" name="Front. Microbiol.">
        <title>High frequency of phylogenetically diverse reductive dehalogenase-homologous genes in deep subseafloor sedimentary metagenomes.</title>
        <authorList>
            <person name="Kawai M."/>
            <person name="Futagami T."/>
            <person name="Toyoda A."/>
            <person name="Takaki Y."/>
            <person name="Nishi S."/>
            <person name="Hori S."/>
            <person name="Arai W."/>
            <person name="Tsubouchi T."/>
            <person name="Morono Y."/>
            <person name="Uchiyama I."/>
            <person name="Ito T."/>
            <person name="Fujiyama A."/>
            <person name="Inagaki F."/>
            <person name="Takami H."/>
        </authorList>
    </citation>
    <scope>NUCLEOTIDE SEQUENCE</scope>
    <source>
        <strain evidence="1">Expedition CK06-06</strain>
    </source>
</reference>
<sequence length="53" mass="5803">MADYLGGGGVLLIVSRFTPLGFLRYSETPQALKTAELHRHPAPTPYSMGGKWL</sequence>
<accession>X1ELC5</accession>